<dbReference type="OrthoDB" id="9788090at2"/>
<sequence>MTEKRVLIVDDDDDIRANIKDILDELGFQTDTAQDGAEALRLAGHHQYDVALLDYQMPGMDGATLHSELLKIQPNIVSIMVTAFAGADGAKRTVDLGVRRILRKPVNLDELLPMVAEA</sequence>
<feature type="domain" description="Response regulatory" evidence="3">
    <location>
        <begin position="5"/>
        <end position="118"/>
    </location>
</feature>
<dbReference type="CDD" id="cd00156">
    <property type="entry name" value="REC"/>
    <property type="match status" value="1"/>
</dbReference>
<evidence type="ECO:0000256" key="2">
    <source>
        <dbReference type="PROSITE-ProRule" id="PRU00169"/>
    </source>
</evidence>
<dbReference type="SMART" id="SM00448">
    <property type="entry name" value="REC"/>
    <property type="match status" value="1"/>
</dbReference>
<dbReference type="Proteomes" id="UP000318017">
    <property type="component" value="Chromosome"/>
</dbReference>
<dbReference type="PANTHER" id="PTHR44591:SF3">
    <property type="entry name" value="RESPONSE REGULATORY DOMAIN-CONTAINING PROTEIN"/>
    <property type="match status" value="1"/>
</dbReference>
<protein>
    <submittedName>
        <fullName evidence="4">Sporulation initiation phosphotransferase F</fullName>
        <ecNumber evidence="4">2.7.-.-</ecNumber>
    </submittedName>
</protein>
<keyword evidence="5" id="KW-1185">Reference proteome</keyword>
<dbReference type="EC" id="2.7.-.-" evidence="4"/>
<dbReference type="PROSITE" id="PS50110">
    <property type="entry name" value="RESPONSE_REGULATORY"/>
    <property type="match status" value="1"/>
</dbReference>
<keyword evidence="4" id="KW-0808">Transferase</keyword>
<dbReference type="GO" id="GO:0000160">
    <property type="term" value="P:phosphorelay signal transduction system"/>
    <property type="evidence" value="ECO:0007669"/>
    <property type="project" value="InterPro"/>
</dbReference>
<dbReference type="InterPro" id="IPR011006">
    <property type="entry name" value="CheY-like_superfamily"/>
</dbReference>
<feature type="modified residue" description="4-aspartylphosphate" evidence="2">
    <location>
        <position position="54"/>
    </location>
</feature>
<evidence type="ECO:0000256" key="1">
    <source>
        <dbReference type="ARBA" id="ARBA00022553"/>
    </source>
</evidence>
<gene>
    <name evidence="4" type="primary">spo0F</name>
    <name evidence="4" type="ORF">Q31a_48420</name>
</gene>
<dbReference type="AlphaFoldDB" id="A0A518GD24"/>
<dbReference type="SUPFAM" id="SSF52172">
    <property type="entry name" value="CheY-like"/>
    <property type="match status" value="1"/>
</dbReference>
<dbReference type="RefSeq" id="WP_145082625.1">
    <property type="nucleotide sequence ID" value="NZ_CP036298.1"/>
</dbReference>
<organism evidence="4 5">
    <name type="scientific">Aureliella helgolandensis</name>
    <dbReference type="NCBI Taxonomy" id="2527968"/>
    <lineage>
        <taxon>Bacteria</taxon>
        <taxon>Pseudomonadati</taxon>
        <taxon>Planctomycetota</taxon>
        <taxon>Planctomycetia</taxon>
        <taxon>Pirellulales</taxon>
        <taxon>Pirellulaceae</taxon>
        <taxon>Aureliella</taxon>
    </lineage>
</organism>
<dbReference type="InterPro" id="IPR001789">
    <property type="entry name" value="Sig_transdc_resp-reg_receiver"/>
</dbReference>
<name>A0A518GD24_9BACT</name>
<dbReference type="GO" id="GO:0016740">
    <property type="term" value="F:transferase activity"/>
    <property type="evidence" value="ECO:0007669"/>
    <property type="project" value="UniProtKB-KW"/>
</dbReference>
<dbReference type="PANTHER" id="PTHR44591">
    <property type="entry name" value="STRESS RESPONSE REGULATOR PROTEIN 1"/>
    <property type="match status" value="1"/>
</dbReference>
<dbReference type="Pfam" id="PF00072">
    <property type="entry name" value="Response_reg"/>
    <property type="match status" value="1"/>
</dbReference>
<reference evidence="4 5" key="1">
    <citation type="submission" date="2019-02" db="EMBL/GenBank/DDBJ databases">
        <title>Deep-cultivation of Planctomycetes and their phenomic and genomic characterization uncovers novel biology.</title>
        <authorList>
            <person name="Wiegand S."/>
            <person name="Jogler M."/>
            <person name="Boedeker C."/>
            <person name="Pinto D."/>
            <person name="Vollmers J."/>
            <person name="Rivas-Marin E."/>
            <person name="Kohn T."/>
            <person name="Peeters S.H."/>
            <person name="Heuer A."/>
            <person name="Rast P."/>
            <person name="Oberbeckmann S."/>
            <person name="Bunk B."/>
            <person name="Jeske O."/>
            <person name="Meyerdierks A."/>
            <person name="Storesund J.E."/>
            <person name="Kallscheuer N."/>
            <person name="Luecker S."/>
            <person name="Lage O.M."/>
            <person name="Pohl T."/>
            <person name="Merkel B.J."/>
            <person name="Hornburger P."/>
            <person name="Mueller R.-W."/>
            <person name="Bruemmer F."/>
            <person name="Labrenz M."/>
            <person name="Spormann A.M."/>
            <person name="Op den Camp H."/>
            <person name="Overmann J."/>
            <person name="Amann R."/>
            <person name="Jetten M.S.M."/>
            <person name="Mascher T."/>
            <person name="Medema M.H."/>
            <person name="Devos D.P."/>
            <person name="Kaster A.-K."/>
            <person name="Ovreas L."/>
            <person name="Rohde M."/>
            <person name="Galperin M.Y."/>
            <person name="Jogler C."/>
        </authorList>
    </citation>
    <scope>NUCLEOTIDE SEQUENCE [LARGE SCALE GENOMIC DNA]</scope>
    <source>
        <strain evidence="4 5">Q31a</strain>
    </source>
</reference>
<dbReference type="KEGG" id="ahel:Q31a_48420"/>
<keyword evidence="1 2" id="KW-0597">Phosphoprotein</keyword>
<dbReference type="EMBL" id="CP036298">
    <property type="protein sequence ID" value="QDV26468.1"/>
    <property type="molecule type" value="Genomic_DNA"/>
</dbReference>
<evidence type="ECO:0000313" key="5">
    <source>
        <dbReference type="Proteomes" id="UP000318017"/>
    </source>
</evidence>
<accession>A0A518GD24</accession>
<dbReference type="Gene3D" id="3.40.50.2300">
    <property type="match status" value="1"/>
</dbReference>
<dbReference type="InterPro" id="IPR050595">
    <property type="entry name" value="Bact_response_regulator"/>
</dbReference>
<proteinExistence type="predicted"/>
<evidence type="ECO:0000313" key="4">
    <source>
        <dbReference type="EMBL" id="QDV26468.1"/>
    </source>
</evidence>
<evidence type="ECO:0000259" key="3">
    <source>
        <dbReference type="PROSITE" id="PS50110"/>
    </source>
</evidence>